<dbReference type="EMBL" id="CAJQZP010001558">
    <property type="protein sequence ID" value="CAG5054223.1"/>
    <property type="molecule type" value="Genomic_DNA"/>
</dbReference>
<dbReference type="AlphaFoldDB" id="A0A8S3Y8D7"/>
<dbReference type="Proteomes" id="UP000691718">
    <property type="component" value="Unassembled WGS sequence"/>
</dbReference>
<sequence>MSKCLCRSDQLPPPTLPHALAETITLAASSPMLDHEPDSGVRPSTSLLSAVPFGAADVPPAGRLRLRYRTTTLGGAIMGIVVKGSNVIGRFGALAAMQQDDLSSFVTGSEASSDESDEEEELARPFLPRTVISLMDTTIDIEPGDKATSFAHSTTTDWDRLPTAAAVLTSAIDLNYLKYSTPAYILYKIIYPLCKRFFSNVRMLEVYIDVVNKGEKDKEKIDKEVSGEIIGSEEKKEQDKGYEINGAAFDSIIIPLDKDLLFDLNNIEEICDNLEVLDETGVNVDYSKHKITNRKRNCIQEEKWKIKAQKIPKLNTEKKIFFQ</sequence>
<evidence type="ECO:0000313" key="2">
    <source>
        <dbReference type="Proteomes" id="UP000691718"/>
    </source>
</evidence>
<keyword evidence="2" id="KW-1185">Reference proteome</keyword>
<gene>
    <name evidence="1" type="ORF">PAPOLLO_LOCUS25894</name>
</gene>
<accession>A0A8S3Y8D7</accession>
<organism evidence="1 2">
    <name type="scientific">Parnassius apollo</name>
    <name type="common">Apollo butterfly</name>
    <name type="synonym">Papilio apollo</name>
    <dbReference type="NCBI Taxonomy" id="110799"/>
    <lineage>
        <taxon>Eukaryota</taxon>
        <taxon>Metazoa</taxon>
        <taxon>Ecdysozoa</taxon>
        <taxon>Arthropoda</taxon>
        <taxon>Hexapoda</taxon>
        <taxon>Insecta</taxon>
        <taxon>Pterygota</taxon>
        <taxon>Neoptera</taxon>
        <taxon>Endopterygota</taxon>
        <taxon>Lepidoptera</taxon>
        <taxon>Glossata</taxon>
        <taxon>Ditrysia</taxon>
        <taxon>Papilionoidea</taxon>
        <taxon>Papilionidae</taxon>
        <taxon>Parnassiinae</taxon>
        <taxon>Parnassini</taxon>
        <taxon>Parnassius</taxon>
        <taxon>Parnassius</taxon>
    </lineage>
</organism>
<evidence type="ECO:0000313" key="1">
    <source>
        <dbReference type="EMBL" id="CAG5054223.1"/>
    </source>
</evidence>
<name>A0A8S3Y8D7_PARAO</name>
<reference evidence="1" key="1">
    <citation type="submission" date="2021-04" db="EMBL/GenBank/DDBJ databases">
        <authorList>
            <person name="Tunstrom K."/>
        </authorList>
    </citation>
    <scope>NUCLEOTIDE SEQUENCE</scope>
</reference>
<comment type="caution">
    <text evidence="1">The sequence shown here is derived from an EMBL/GenBank/DDBJ whole genome shotgun (WGS) entry which is preliminary data.</text>
</comment>
<protein>
    <submittedName>
        <fullName evidence="1">(apollo) hypothetical protein</fullName>
    </submittedName>
</protein>
<proteinExistence type="predicted"/>